<feature type="non-terminal residue" evidence="2">
    <location>
        <position position="213"/>
    </location>
</feature>
<dbReference type="PANTHER" id="PTHR47718:SF3">
    <property type="entry name" value="PROTEIN FAR1-RELATED SEQUENCE 5-LIKE"/>
    <property type="match status" value="1"/>
</dbReference>
<sequence>RDSSIKKGTLKLECKHHQQYRKARKEKEDVLDLTNLEAEDTTTATPDPSPAVIKRRNGKTSRMGCTCYFYFSRGLDADKPYVLMKYDLVHNHPMASSISTYYQHRKLTDEQEDDVRNMYDANTKPRAIVDYMNTQHGYNLITKDIANIHQRRFNGLDDQTNKSMGAFIQYLESRSYDIRWLTDKNKRIVAVYFTNEQCIKLARKFNEVVVIDA</sequence>
<gene>
    <name evidence="2" type="primary">ABSGL_06317.1 scaffold 8121</name>
</gene>
<dbReference type="Proteomes" id="UP000078561">
    <property type="component" value="Unassembled WGS sequence"/>
</dbReference>
<keyword evidence="3" id="KW-1185">Reference proteome</keyword>
<dbReference type="EMBL" id="LT553323">
    <property type="protein sequence ID" value="SAM00603.1"/>
    <property type="molecule type" value="Genomic_DNA"/>
</dbReference>
<dbReference type="OrthoDB" id="2422867at2759"/>
<evidence type="ECO:0008006" key="4">
    <source>
        <dbReference type="Google" id="ProtNLM"/>
    </source>
</evidence>
<dbReference type="STRING" id="4829.A0A168NIB7"/>
<evidence type="ECO:0000313" key="2">
    <source>
        <dbReference type="EMBL" id="SAM00603.1"/>
    </source>
</evidence>
<feature type="non-terminal residue" evidence="2">
    <location>
        <position position="1"/>
    </location>
</feature>
<evidence type="ECO:0000256" key="1">
    <source>
        <dbReference type="SAM" id="MobiDB-lite"/>
    </source>
</evidence>
<evidence type="ECO:0000313" key="3">
    <source>
        <dbReference type="Proteomes" id="UP000078561"/>
    </source>
</evidence>
<protein>
    <recommendedName>
        <fullName evidence="4">FAR1 domain-containing protein</fullName>
    </recommendedName>
</protein>
<proteinExistence type="predicted"/>
<name>A0A168NIB7_ABSGL</name>
<reference evidence="2" key="1">
    <citation type="submission" date="2016-04" db="EMBL/GenBank/DDBJ databases">
        <authorList>
            <person name="Evans L.H."/>
            <person name="Alamgir A."/>
            <person name="Owens N."/>
            <person name="Weber N.D."/>
            <person name="Virtaneva K."/>
            <person name="Barbian K."/>
            <person name="Babar A."/>
            <person name="Rosenke K."/>
        </authorList>
    </citation>
    <scope>NUCLEOTIDE SEQUENCE [LARGE SCALE GENOMIC DNA]</scope>
    <source>
        <strain evidence="2">CBS 101.48</strain>
    </source>
</reference>
<organism evidence="2">
    <name type="scientific">Absidia glauca</name>
    <name type="common">Pin mould</name>
    <dbReference type="NCBI Taxonomy" id="4829"/>
    <lineage>
        <taxon>Eukaryota</taxon>
        <taxon>Fungi</taxon>
        <taxon>Fungi incertae sedis</taxon>
        <taxon>Mucoromycota</taxon>
        <taxon>Mucoromycotina</taxon>
        <taxon>Mucoromycetes</taxon>
        <taxon>Mucorales</taxon>
        <taxon>Cunninghamellaceae</taxon>
        <taxon>Absidia</taxon>
    </lineage>
</organism>
<dbReference type="PANTHER" id="PTHR47718">
    <property type="entry name" value="OS01G0519700 PROTEIN"/>
    <property type="match status" value="1"/>
</dbReference>
<dbReference type="InParanoid" id="A0A168NIB7"/>
<accession>A0A168NIB7</accession>
<dbReference type="AlphaFoldDB" id="A0A168NIB7"/>
<feature type="region of interest" description="Disordered" evidence="1">
    <location>
        <begin position="37"/>
        <end position="56"/>
    </location>
</feature>